<feature type="non-terminal residue" evidence="2">
    <location>
        <position position="125"/>
    </location>
</feature>
<name>A0A6J4MC42_9ACTN</name>
<dbReference type="EMBL" id="CADCUG010000145">
    <property type="protein sequence ID" value="CAA9354383.1"/>
    <property type="molecule type" value="Genomic_DNA"/>
</dbReference>
<proteinExistence type="predicted"/>
<feature type="region of interest" description="Disordered" evidence="1">
    <location>
        <begin position="81"/>
        <end position="108"/>
    </location>
</feature>
<dbReference type="AlphaFoldDB" id="A0A6J4MC42"/>
<feature type="region of interest" description="Disordered" evidence="1">
    <location>
        <begin position="1"/>
        <end position="36"/>
    </location>
</feature>
<evidence type="ECO:0000256" key="1">
    <source>
        <dbReference type="SAM" id="MobiDB-lite"/>
    </source>
</evidence>
<accession>A0A6J4MC42</accession>
<feature type="compositionally biased region" description="Low complexity" evidence="1">
    <location>
        <begin position="1"/>
        <end position="17"/>
    </location>
</feature>
<feature type="non-terminal residue" evidence="2">
    <location>
        <position position="1"/>
    </location>
</feature>
<organism evidence="2">
    <name type="scientific">uncultured Nocardioidaceae bacterium</name>
    <dbReference type="NCBI Taxonomy" id="253824"/>
    <lineage>
        <taxon>Bacteria</taxon>
        <taxon>Bacillati</taxon>
        <taxon>Actinomycetota</taxon>
        <taxon>Actinomycetes</taxon>
        <taxon>Propionibacteriales</taxon>
        <taxon>Nocardioidaceae</taxon>
        <taxon>environmental samples</taxon>
    </lineage>
</organism>
<evidence type="ECO:0000313" key="2">
    <source>
        <dbReference type="EMBL" id="CAA9354383.1"/>
    </source>
</evidence>
<feature type="compositionally biased region" description="Low complexity" evidence="1">
    <location>
        <begin position="85"/>
        <end position="95"/>
    </location>
</feature>
<reference evidence="2" key="1">
    <citation type="submission" date="2020-02" db="EMBL/GenBank/DDBJ databases">
        <authorList>
            <person name="Meier V. D."/>
        </authorList>
    </citation>
    <scope>NUCLEOTIDE SEQUENCE</scope>
    <source>
        <strain evidence="2">AVDCRST_MAG29</strain>
    </source>
</reference>
<protein>
    <submittedName>
        <fullName evidence="2">Uncharacterized protein</fullName>
    </submittedName>
</protein>
<sequence length="125" mass="12856">AGSSRASGRSADALGGDLVVPTAGRPAGPASSQRHRAVLLPRPDCAKRPVVEHRPCDIWTSRPGSARGVDGRCGLGLRQASTSSCAPARPGPAGCARRDPGFPTRQGRVASGHAARLLGRWRGTC</sequence>
<gene>
    <name evidence="2" type="ORF">AVDCRST_MAG29-2489</name>
</gene>